<gene>
    <name evidence="2" type="ORF">MNBD_ALPHA06-1557</name>
</gene>
<evidence type="ECO:0000313" key="2">
    <source>
        <dbReference type="EMBL" id="VAV89007.1"/>
    </source>
</evidence>
<dbReference type="InterPro" id="IPR004846">
    <property type="entry name" value="T2SS/T3SS_dom"/>
</dbReference>
<dbReference type="PROSITE" id="PS50914">
    <property type="entry name" value="BON"/>
    <property type="match status" value="1"/>
</dbReference>
<dbReference type="InterPro" id="IPR007055">
    <property type="entry name" value="BON_dom"/>
</dbReference>
<dbReference type="Pfam" id="PF04972">
    <property type="entry name" value="BON"/>
    <property type="match status" value="1"/>
</dbReference>
<dbReference type="AlphaFoldDB" id="A0A3B0RBT2"/>
<dbReference type="PANTHER" id="PTHR30332">
    <property type="entry name" value="PROBABLE GENERAL SECRETION PATHWAY PROTEIN D"/>
    <property type="match status" value="1"/>
</dbReference>
<organism evidence="2">
    <name type="scientific">hydrothermal vent metagenome</name>
    <dbReference type="NCBI Taxonomy" id="652676"/>
    <lineage>
        <taxon>unclassified sequences</taxon>
        <taxon>metagenomes</taxon>
        <taxon>ecological metagenomes</taxon>
    </lineage>
</organism>
<dbReference type="GO" id="GO:0009306">
    <property type="term" value="P:protein secretion"/>
    <property type="evidence" value="ECO:0007669"/>
    <property type="project" value="InterPro"/>
</dbReference>
<sequence>MMKQYKFFKQAILVLASFGLMLAMPASANEANLLKIKISSGGESAVSKMLDLPLNKAAVIELPEDARDVLVSNPEIVDAVIRTPRRIYVLGVAVGQTNVFFFRADGTQLLNLEISVAEDIRDLQSTIQKLLPNARIEIDTIRDSIILSGSVPNAGQAAQAMKIARTFVETPENVISMLTITGKEQVMLKVRVVEMQRTLTKQLGIDLSVVGRLNEVALSLANPAQFSLAGRFLGGSAPTLGVNYTNPALGVTSGITGVGAGIRALERVGLIRTLAEPNLTAITGESANFLAGGEFPVPTGRDRNGNITIEYKKFGVGLGFTPLVVSEGRISLRLSTEVSELSNLGALSLGQRTIVDSTGQTTGVIDGLTLPALKVRKAETTVELPSGGSMVIAGLIQQQTKQAMEGIPGAKDIPILGALFRSRDFLNDETELVIVVTPYLVDPTHPESLAEPGQGYETASDLSTLLLGRLNKVYRAPGADTTGKSWTGPVGYSLD</sequence>
<dbReference type="InterPro" id="IPR001775">
    <property type="entry name" value="GspD/PilQ"/>
</dbReference>
<dbReference type="GO" id="GO:0015627">
    <property type="term" value="C:type II protein secretion system complex"/>
    <property type="evidence" value="ECO:0007669"/>
    <property type="project" value="TreeGrafter"/>
</dbReference>
<feature type="domain" description="BON" evidence="1">
    <location>
        <begin position="112"/>
        <end position="182"/>
    </location>
</feature>
<dbReference type="Pfam" id="PF13629">
    <property type="entry name" value="T2SS-T3SS_pil_N"/>
    <property type="match status" value="1"/>
</dbReference>
<evidence type="ECO:0000259" key="1">
    <source>
        <dbReference type="PROSITE" id="PS50914"/>
    </source>
</evidence>
<dbReference type="EMBL" id="UOEE01000081">
    <property type="protein sequence ID" value="VAV89007.1"/>
    <property type="molecule type" value="Genomic_DNA"/>
</dbReference>
<accession>A0A3B0RBT2</accession>
<protein>
    <submittedName>
        <fullName evidence="2">Type II/IV secretion system secretin RcpA/CpaC, associated with Flp pilus assembly</fullName>
    </submittedName>
</protein>
<dbReference type="Pfam" id="PF00263">
    <property type="entry name" value="Secretin"/>
    <property type="match status" value="1"/>
</dbReference>
<dbReference type="PRINTS" id="PR00811">
    <property type="entry name" value="BCTERIALGSPD"/>
</dbReference>
<dbReference type="InterPro" id="IPR050810">
    <property type="entry name" value="Bact_Secretion_Sys_Channel"/>
</dbReference>
<dbReference type="PANTHER" id="PTHR30332:SF17">
    <property type="entry name" value="TYPE IV PILIATION SYSTEM PROTEIN DR_0774-RELATED"/>
    <property type="match status" value="1"/>
</dbReference>
<name>A0A3B0RBT2_9ZZZZ</name>
<proteinExistence type="predicted"/>
<dbReference type="InterPro" id="IPR032789">
    <property type="entry name" value="T2SS-T3SS_pil_N"/>
</dbReference>
<reference evidence="2" key="1">
    <citation type="submission" date="2018-06" db="EMBL/GenBank/DDBJ databases">
        <authorList>
            <person name="Zhirakovskaya E."/>
        </authorList>
    </citation>
    <scope>NUCLEOTIDE SEQUENCE</scope>
</reference>